<gene>
    <name evidence="1" type="ORF">A3C05_01075</name>
</gene>
<dbReference type="EMBL" id="MFHP01000031">
    <property type="protein sequence ID" value="OGF71580.1"/>
    <property type="molecule type" value="Genomic_DNA"/>
</dbReference>
<organism evidence="1 2">
    <name type="scientific">Candidatus Giovannonibacteria bacterium RIFCSPHIGHO2_02_FULL_45_40</name>
    <dbReference type="NCBI Taxonomy" id="1798337"/>
    <lineage>
        <taxon>Bacteria</taxon>
        <taxon>Candidatus Giovannoniibacteriota</taxon>
    </lineage>
</organism>
<accession>A0A1F5W7Q3</accession>
<dbReference type="AlphaFoldDB" id="A0A1F5W7Q3"/>
<protein>
    <submittedName>
        <fullName evidence="1">Uncharacterized protein</fullName>
    </submittedName>
</protein>
<evidence type="ECO:0000313" key="1">
    <source>
        <dbReference type="EMBL" id="OGF71580.1"/>
    </source>
</evidence>
<evidence type="ECO:0000313" key="2">
    <source>
        <dbReference type="Proteomes" id="UP000178743"/>
    </source>
</evidence>
<name>A0A1F5W7Q3_9BACT</name>
<comment type="caution">
    <text evidence="1">The sequence shown here is derived from an EMBL/GenBank/DDBJ whole genome shotgun (WGS) entry which is preliminary data.</text>
</comment>
<dbReference type="Proteomes" id="UP000178743">
    <property type="component" value="Unassembled WGS sequence"/>
</dbReference>
<reference evidence="1 2" key="1">
    <citation type="journal article" date="2016" name="Nat. Commun.">
        <title>Thousands of microbial genomes shed light on interconnected biogeochemical processes in an aquifer system.</title>
        <authorList>
            <person name="Anantharaman K."/>
            <person name="Brown C.T."/>
            <person name="Hug L.A."/>
            <person name="Sharon I."/>
            <person name="Castelle C.J."/>
            <person name="Probst A.J."/>
            <person name="Thomas B.C."/>
            <person name="Singh A."/>
            <person name="Wilkins M.J."/>
            <person name="Karaoz U."/>
            <person name="Brodie E.L."/>
            <person name="Williams K.H."/>
            <person name="Hubbard S.S."/>
            <person name="Banfield J.F."/>
        </authorList>
    </citation>
    <scope>NUCLEOTIDE SEQUENCE [LARGE SCALE GENOMIC DNA]</scope>
</reference>
<sequence length="73" mass="8280">MSALASFAAQIENKNKICRLRFPLKFSLLALVFGDYGRQSHQNNGQSNDSPDKINDEHAIHTYILADNQPCFR</sequence>
<proteinExistence type="predicted"/>